<dbReference type="SUPFAM" id="SSF55729">
    <property type="entry name" value="Acyl-CoA N-acyltransferases (Nat)"/>
    <property type="match status" value="1"/>
</dbReference>
<dbReference type="EMBL" id="JAYLLN010000050">
    <property type="protein sequence ID" value="MEI5986272.1"/>
    <property type="molecule type" value="Genomic_DNA"/>
</dbReference>
<proteinExistence type="predicted"/>
<feature type="domain" description="N-acetyltransferase" evidence="1">
    <location>
        <begin position="4"/>
        <end position="141"/>
    </location>
</feature>
<reference evidence="2 3" key="1">
    <citation type="submission" date="2024-01" db="EMBL/GenBank/DDBJ databases">
        <title>Sphingobacterium tenebrionis sp. nov., a novel endophyte isolated from tenebrio molitor intestines.</title>
        <authorList>
            <person name="Zhang C."/>
        </authorList>
    </citation>
    <scope>NUCLEOTIDE SEQUENCE [LARGE SCALE GENOMIC DNA]</scope>
    <source>
        <strain evidence="2 3">PU5-4</strain>
    </source>
</reference>
<accession>A0ABU8I955</accession>
<comment type="caution">
    <text evidence="2">The sequence shown here is derived from an EMBL/GenBank/DDBJ whole genome shotgun (WGS) entry which is preliminary data.</text>
</comment>
<dbReference type="PANTHER" id="PTHR43792">
    <property type="entry name" value="GNAT FAMILY, PUTATIVE (AFU_ORTHOLOGUE AFUA_3G00765)-RELATED-RELATED"/>
    <property type="match status" value="1"/>
</dbReference>
<dbReference type="Pfam" id="PF13302">
    <property type="entry name" value="Acetyltransf_3"/>
    <property type="match status" value="1"/>
</dbReference>
<organism evidence="2 3">
    <name type="scientific">Sphingobacterium tenebrionis</name>
    <dbReference type="NCBI Taxonomy" id="3111775"/>
    <lineage>
        <taxon>Bacteria</taxon>
        <taxon>Pseudomonadati</taxon>
        <taxon>Bacteroidota</taxon>
        <taxon>Sphingobacteriia</taxon>
        <taxon>Sphingobacteriales</taxon>
        <taxon>Sphingobacteriaceae</taxon>
        <taxon>Sphingobacterium</taxon>
    </lineage>
</organism>
<evidence type="ECO:0000259" key="1">
    <source>
        <dbReference type="Pfam" id="PF13302"/>
    </source>
</evidence>
<dbReference type="CDD" id="cd04301">
    <property type="entry name" value="NAT_SF"/>
    <property type="match status" value="1"/>
</dbReference>
<dbReference type="PANTHER" id="PTHR43792:SF1">
    <property type="entry name" value="N-ACETYLTRANSFERASE DOMAIN-CONTAINING PROTEIN"/>
    <property type="match status" value="1"/>
</dbReference>
<sequence length="163" mass="18882">MDIKLEKFNPLDFDLYYLLVSDIQIMAMVTERGLTIEEAKSDFDETIINNELREEYGMFKIFEQDSGTFLGLAKLEIKKLDDKEAELGYLLLPAYWGMGIASKVSKMLIEKALNDPQMEVLTAIIDPKNLASRKVLIKNQFESREFKDFEGLPGEILERKLRY</sequence>
<dbReference type="Proteomes" id="UP001363035">
    <property type="component" value="Unassembled WGS sequence"/>
</dbReference>
<dbReference type="InterPro" id="IPR051531">
    <property type="entry name" value="N-acetyltransferase"/>
</dbReference>
<dbReference type="Gene3D" id="3.40.630.30">
    <property type="match status" value="1"/>
</dbReference>
<dbReference type="InterPro" id="IPR000182">
    <property type="entry name" value="GNAT_dom"/>
</dbReference>
<evidence type="ECO:0000313" key="2">
    <source>
        <dbReference type="EMBL" id="MEI5986272.1"/>
    </source>
</evidence>
<keyword evidence="3" id="KW-1185">Reference proteome</keyword>
<name>A0ABU8I955_9SPHI</name>
<dbReference type="InterPro" id="IPR016181">
    <property type="entry name" value="Acyl_CoA_acyltransferase"/>
</dbReference>
<protein>
    <submittedName>
        <fullName evidence="2">GNAT family N-acetyltransferase</fullName>
    </submittedName>
</protein>
<evidence type="ECO:0000313" key="3">
    <source>
        <dbReference type="Proteomes" id="UP001363035"/>
    </source>
</evidence>
<dbReference type="RefSeq" id="WP_099365685.1">
    <property type="nucleotide sequence ID" value="NZ_JAYLLN010000050.1"/>
</dbReference>
<gene>
    <name evidence="2" type="ORF">VJ786_15310</name>
</gene>